<keyword evidence="4" id="KW-0472">Membrane</keyword>
<protein>
    <submittedName>
        <fullName evidence="6">Peptidoglycan/xylan/chitin deacetylase, PgdA/CDA1 family</fullName>
    </submittedName>
</protein>
<dbReference type="PANTHER" id="PTHR34216:SF3">
    <property type="entry name" value="POLY-BETA-1,6-N-ACETYL-D-GLUCOSAMINE N-DEACETYLASE"/>
    <property type="match status" value="1"/>
</dbReference>
<dbReference type="EMBL" id="FRFD01000005">
    <property type="protein sequence ID" value="SHO48831.1"/>
    <property type="molecule type" value="Genomic_DNA"/>
</dbReference>
<dbReference type="PANTHER" id="PTHR34216">
    <property type="match status" value="1"/>
</dbReference>
<keyword evidence="4" id="KW-0812">Transmembrane</keyword>
<dbReference type="OrthoDB" id="3722973at2"/>
<evidence type="ECO:0000256" key="2">
    <source>
        <dbReference type="ARBA" id="ARBA00022729"/>
    </source>
</evidence>
<sequence>MSNKRNNKKYNKLGLLIIEAVLICVIVAGYFIFMKNFVHDDDKNPDKTGQNTSGDATPSGTNSGVTETPTPTEQTEEEKREEEAEKLLGQADLYAMQYDYDKAISLVKGFDNYTQVKVLTDALAGYEEKKSTLKRFGAYDSAEQINHIFFHILVADTSKAFDGDYKQKGYNYYMTTVSEFNAMLEQLYDQGYVLVKIHDVAHKVKDADGKESFEAGDIMLPPDKKPLVISQDDVNYYEYMTGDGFARRIVLDKDNNPTTEMVMDDGSVSIGDYDMVPLLEKFVKEHPDFSYKGAKAILALTGYDGSLGYRTNDPKSATYKEDQETVKKIVKVMKEKGWEFASHSYGHRDMGKATYSFTVKDTDRWEKEVGSLIGPTDIYIFPFGLDIETTMGHYSSDKFKYLKKLGFDYFCGVFKEPWMQIKDDYVRMTRRPMDGQAMLEFPERLEDLFDLSKVIDKDRPKWEK</sequence>
<reference evidence="6 7" key="1">
    <citation type="submission" date="2016-12" db="EMBL/GenBank/DDBJ databases">
        <authorList>
            <person name="Song W.-J."/>
            <person name="Kurnit D.M."/>
        </authorList>
    </citation>
    <scope>NUCLEOTIDE SEQUENCE [LARGE SCALE GENOMIC DNA]</scope>
    <source>
        <strain evidence="6 7">DSM 12503</strain>
    </source>
</reference>
<dbReference type="InterPro" id="IPR011330">
    <property type="entry name" value="Glyco_hydro/deAcase_b/a-brl"/>
</dbReference>
<dbReference type="InterPro" id="IPR002509">
    <property type="entry name" value="NODB_dom"/>
</dbReference>
<keyword evidence="4" id="KW-1133">Transmembrane helix</keyword>
<proteinExistence type="predicted"/>
<dbReference type="SUPFAM" id="SSF88713">
    <property type="entry name" value="Glycoside hydrolase/deacetylase"/>
    <property type="match status" value="1"/>
</dbReference>
<evidence type="ECO:0000256" key="1">
    <source>
        <dbReference type="ARBA" id="ARBA00004613"/>
    </source>
</evidence>
<dbReference type="Proteomes" id="UP000184612">
    <property type="component" value="Unassembled WGS sequence"/>
</dbReference>
<evidence type="ECO:0000259" key="5">
    <source>
        <dbReference type="Pfam" id="PF01522"/>
    </source>
</evidence>
<keyword evidence="7" id="KW-1185">Reference proteome</keyword>
<feature type="compositionally biased region" description="Polar residues" evidence="3">
    <location>
        <begin position="47"/>
        <end position="65"/>
    </location>
</feature>
<organism evidence="6 7">
    <name type="scientific">Anaerocolumna xylanovorans DSM 12503</name>
    <dbReference type="NCBI Taxonomy" id="1121345"/>
    <lineage>
        <taxon>Bacteria</taxon>
        <taxon>Bacillati</taxon>
        <taxon>Bacillota</taxon>
        <taxon>Clostridia</taxon>
        <taxon>Lachnospirales</taxon>
        <taxon>Lachnospiraceae</taxon>
        <taxon>Anaerocolumna</taxon>
    </lineage>
</organism>
<dbReference type="STRING" id="1121345.SAMN02745217_02055"/>
<evidence type="ECO:0000313" key="6">
    <source>
        <dbReference type="EMBL" id="SHO48831.1"/>
    </source>
</evidence>
<evidence type="ECO:0000256" key="4">
    <source>
        <dbReference type="SAM" id="Phobius"/>
    </source>
</evidence>
<dbReference type="AlphaFoldDB" id="A0A1M7Y8D2"/>
<evidence type="ECO:0000313" key="7">
    <source>
        <dbReference type="Proteomes" id="UP000184612"/>
    </source>
</evidence>
<dbReference type="InterPro" id="IPR051398">
    <property type="entry name" value="Polysacch_Deacetylase"/>
</dbReference>
<dbReference type="GO" id="GO:0005576">
    <property type="term" value="C:extracellular region"/>
    <property type="evidence" value="ECO:0007669"/>
    <property type="project" value="UniProtKB-SubCell"/>
</dbReference>
<comment type="subcellular location">
    <subcellularLocation>
        <location evidence="1">Secreted</location>
    </subcellularLocation>
</comment>
<gene>
    <name evidence="6" type="ORF">SAMN02745217_02055</name>
</gene>
<dbReference type="GO" id="GO:0005975">
    <property type="term" value="P:carbohydrate metabolic process"/>
    <property type="evidence" value="ECO:0007669"/>
    <property type="project" value="InterPro"/>
</dbReference>
<keyword evidence="2" id="KW-0732">Signal</keyword>
<dbReference type="Pfam" id="PF01522">
    <property type="entry name" value="Polysacc_deac_1"/>
    <property type="match status" value="1"/>
</dbReference>
<feature type="domain" description="NodB homology" evidence="5">
    <location>
        <begin position="325"/>
        <end position="409"/>
    </location>
</feature>
<feature type="transmembrane region" description="Helical" evidence="4">
    <location>
        <begin position="12"/>
        <end position="33"/>
    </location>
</feature>
<dbReference type="RefSeq" id="WP_073588739.1">
    <property type="nucleotide sequence ID" value="NZ_FRFD01000005.1"/>
</dbReference>
<evidence type="ECO:0000256" key="3">
    <source>
        <dbReference type="SAM" id="MobiDB-lite"/>
    </source>
</evidence>
<dbReference type="GO" id="GO:0016810">
    <property type="term" value="F:hydrolase activity, acting on carbon-nitrogen (but not peptide) bonds"/>
    <property type="evidence" value="ECO:0007669"/>
    <property type="project" value="InterPro"/>
</dbReference>
<dbReference type="Gene3D" id="3.20.20.370">
    <property type="entry name" value="Glycoside hydrolase/deacetylase"/>
    <property type="match status" value="1"/>
</dbReference>
<name>A0A1M7Y8D2_9FIRM</name>
<feature type="region of interest" description="Disordered" evidence="3">
    <location>
        <begin position="44"/>
        <end position="80"/>
    </location>
</feature>
<accession>A0A1M7Y8D2</accession>